<proteinExistence type="predicted"/>
<sequence>MNNKELHKRIMKNINESFSAWCDSNVPKFDMVGFTTNMISMFDVFNKLYDMDEVYQFRFIIYDDEQHKQVLFEYPDEMVASPEKTAQYFTDLLKSKLSKRPDELADNMKHTCMSIEINPDRYLYNYLQTFIDISSGQKLYIDESHNYYCVLHKSEATGKVNLYIMTSNFMENPDMFIEFLS</sequence>
<dbReference type="EMBL" id="OR769223">
    <property type="protein sequence ID" value="WQJ53237.1"/>
    <property type="molecule type" value="Genomic_DNA"/>
</dbReference>
<name>A0ABZ0Z441_9CAUD</name>
<keyword evidence="2" id="KW-1185">Reference proteome</keyword>
<accession>A0ABZ0Z441</accession>
<protein>
    <submittedName>
        <fullName evidence="1">Uncharacterized protein</fullName>
    </submittedName>
</protein>
<organism evidence="1 2">
    <name type="scientific">phage Lak_Megaphage_Sonny</name>
    <dbReference type="NCBI Taxonomy" id="3109229"/>
    <lineage>
        <taxon>Viruses</taxon>
        <taxon>Duplodnaviria</taxon>
        <taxon>Heunggongvirae</taxon>
        <taxon>Uroviricota</taxon>
        <taxon>Caudoviricetes</taxon>
        <taxon>Caudoviricetes code 15 clade</taxon>
    </lineage>
</organism>
<evidence type="ECO:0000313" key="1">
    <source>
        <dbReference type="EMBL" id="WQJ53237.1"/>
    </source>
</evidence>
<reference evidence="1 2" key="1">
    <citation type="submission" date="2023-11" db="EMBL/GenBank/DDBJ databases">
        <authorList>
            <person name="Cook R."/>
            <person name="Crisci M."/>
            <person name="Pye H."/>
            <person name="Adriaenssens E."/>
            <person name="Santini J."/>
        </authorList>
    </citation>
    <scope>NUCLEOTIDE SEQUENCE [LARGE SCALE GENOMIC DNA]</scope>
    <source>
        <strain evidence="1">Lak_Megaphage_Sonny</strain>
    </source>
</reference>
<evidence type="ECO:0000313" key="2">
    <source>
        <dbReference type="Proteomes" id="UP001358193"/>
    </source>
</evidence>
<dbReference type="Proteomes" id="UP001358193">
    <property type="component" value="Segment"/>
</dbReference>